<evidence type="ECO:0000256" key="5">
    <source>
        <dbReference type="ARBA" id="ARBA00023242"/>
    </source>
</evidence>
<dbReference type="EMBL" id="AVOT02005218">
    <property type="protein sequence ID" value="MBW0478513.1"/>
    <property type="molecule type" value="Genomic_DNA"/>
</dbReference>
<keyword evidence="8" id="KW-1185">Reference proteome</keyword>
<dbReference type="GO" id="GO:0031267">
    <property type="term" value="F:small GTPase binding"/>
    <property type="evidence" value="ECO:0007669"/>
    <property type="project" value="InterPro"/>
</dbReference>
<dbReference type="Pfam" id="PF24140">
    <property type="entry name" value="TPR_TNPO3_IPO13_3rd"/>
    <property type="match status" value="1"/>
</dbReference>
<dbReference type="InterPro" id="IPR040520">
    <property type="entry name" value="Importin_rep_3"/>
</dbReference>
<feature type="domain" description="Importin N-terminal" evidence="6">
    <location>
        <begin position="36"/>
        <end position="100"/>
    </location>
</feature>
<comment type="similarity">
    <text evidence="2">Belongs to the importin beta family.</text>
</comment>
<comment type="subcellular location">
    <subcellularLocation>
        <location evidence="1">Nucleus</location>
    </subcellularLocation>
</comment>
<dbReference type="PANTHER" id="PTHR12363">
    <property type="entry name" value="TRANSPORTIN 3 AND IMPORTIN 13"/>
    <property type="match status" value="1"/>
</dbReference>
<evidence type="ECO:0000313" key="7">
    <source>
        <dbReference type="EMBL" id="MBW0478513.1"/>
    </source>
</evidence>
<dbReference type="InterPro" id="IPR001494">
    <property type="entry name" value="Importin-beta_N"/>
</dbReference>
<dbReference type="GO" id="GO:0006606">
    <property type="term" value="P:protein import into nucleus"/>
    <property type="evidence" value="ECO:0007669"/>
    <property type="project" value="TreeGrafter"/>
</dbReference>
<dbReference type="GO" id="GO:0005737">
    <property type="term" value="C:cytoplasm"/>
    <property type="evidence" value="ECO:0007669"/>
    <property type="project" value="TreeGrafter"/>
</dbReference>
<evidence type="ECO:0000256" key="4">
    <source>
        <dbReference type="ARBA" id="ARBA00022927"/>
    </source>
</evidence>
<proteinExistence type="inferred from homology"/>
<dbReference type="InterPro" id="IPR051345">
    <property type="entry name" value="Importin_beta-like_NTR"/>
</dbReference>
<dbReference type="InterPro" id="IPR057942">
    <property type="entry name" value="TPR_TNPO3_IPO13_3rd"/>
</dbReference>
<evidence type="ECO:0000313" key="8">
    <source>
        <dbReference type="Proteomes" id="UP000765509"/>
    </source>
</evidence>
<comment type="caution">
    <text evidence="7">The sequence shown here is derived from an EMBL/GenBank/DDBJ whole genome shotgun (WGS) entry which is preliminary data.</text>
</comment>
<dbReference type="Gene3D" id="1.25.10.10">
    <property type="entry name" value="Leucine-rich Repeat Variant"/>
    <property type="match status" value="1"/>
</dbReference>
<organism evidence="7 8">
    <name type="scientific">Austropuccinia psidii MF-1</name>
    <dbReference type="NCBI Taxonomy" id="1389203"/>
    <lineage>
        <taxon>Eukaryota</taxon>
        <taxon>Fungi</taxon>
        <taxon>Dikarya</taxon>
        <taxon>Basidiomycota</taxon>
        <taxon>Pucciniomycotina</taxon>
        <taxon>Pucciniomycetes</taxon>
        <taxon>Pucciniales</taxon>
        <taxon>Sphaerophragmiaceae</taxon>
        <taxon>Austropuccinia</taxon>
    </lineage>
</organism>
<evidence type="ECO:0000256" key="3">
    <source>
        <dbReference type="ARBA" id="ARBA00022448"/>
    </source>
</evidence>
<dbReference type="AlphaFoldDB" id="A0A9Q3C8N7"/>
<name>A0A9Q3C8N7_9BASI</name>
<dbReference type="Pfam" id="PF18806">
    <property type="entry name" value="Importin_rep_3"/>
    <property type="match status" value="1"/>
</dbReference>
<dbReference type="OrthoDB" id="2016913at2759"/>
<gene>
    <name evidence="7" type="ORF">O181_018228</name>
</gene>
<dbReference type="PANTHER" id="PTHR12363:SF33">
    <property type="entry name" value="IMPORTIN-13"/>
    <property type="match status" value="1"/>
</dbReference>
<reference evidence="7" key="1">
    <citation type="submission" date="2021-03" db="EMBL/GenBank/DDBJ databases">
        <title>Draft genome sequence of rust myrtle Austropuccinia psidii MF-1, a brazilian biotype.</title>
        <authorList>
            <person name="Quecine M.C."/>
            <person name="Pachon D.M.R."/>
            <person name="Bonatelli M.L."/>
            <person name="Correr F.H."/>
            <person name="Franceschini L.M."/>
            <person name="Leite T.F."/>
            <person name="Margarido G.R.A."/>
            <person name="Almeida C.A."/>
            <person name="Ferrarezi J.A."/>
            <person name="Labate C.A."/>
        </authorList>
    </citation>
    <scope>NUCLEOTIDE SEQUENCE</scope>
    <source>
        <strain evidence="7">MF-1</strain>
    </source>
</reference>
<protein>
    <recommendedName>
        <fullName evidence="6">Importin N-terminal domain-containing protein</fullName>
    </recommendedName>
</protein>
<sequence length="1085" mass="120148">MDLNCFLEYLHVLYPPSSTPPHLFPTQEQQARAQKAVYDLIADHRAWLLASQILDSLDVHDWAKDSNVRFIAAQTLAVKISRDWSSLPQSEHLSLKGKLLYWLQASANRLSSASVSGEKIVLRKLAVAISALSFVLVPEPEKCWDNWLLEVISGISSMATTPIPLLEVLTVIAEEAERASLVGAQRSQYHQSIQDSGGLVIRSLVDSLASGCLSTKLAAINCSQAWLCSSHLNVDGPLSLWPILVDLLFNSPYLVSYINPNSFHDLPSEQEELVQKVADCIEELVSGSNGGASMGGGFVSKTRAEPLLDWFGGDLLGSLIQQSITSGEMPDAILSVIKLFVSLTEHSISFLAANLNAPRSLRLLNYLLQLSTFPGFSGIDENVSSLALPIWTLLQEELNDLGYLGNPQDELNLISQPSTVQGVSTELRSFSSGLFRTVFQGIKKKCTWPTHKYIVSNWTKDMINTFKNHTRIDLGECLLSCYYVYRDEMLADLVNEVKALLAKGQAPEDCYEDLEACLFCIRAIQDGIQPLETTSLPILFSPEILGKIPQGQTPPLERLKGTSLSLVGAFAEWFKFHPDHLLCSLDLIAPSLNSHDPELVSLAANALKILCDTGRKTLVNHIAPLAELIRSTEGKIMPDEYNKVLQAVASVLQALPSQQLARPILSLIRPVLTRLSQALQFYSQTRDPEDRVVIVNQLQQLKACNKGLSEPDEDVILLDADDSPGEEKRKRDELSRSELLCELRSDLSRLVCYTLELSIGDTDIAIAAAELLRSCTSNMLPTAISLDPLLILTNCTHNIAHDRINLAIWFSLCTSLITATRRFQGRHLPPDQYDVIAGCVKESVKVASTALNTDTAMRQEPELAQTFLRFCISIIEAYGELFQVLRAELEMILSIAIAGLQIEERITLHSVFDILRLYVQQTQNSSSAQAELFLYLISTYGAEILNQIMLGIGGKLPRSSLPGLSETLHCFLIKIPGPSRGWLSKLLETPHYPSSKITLERKARFLKSICAARTLKKAKDICAEFAIFIPCRLIYTLSSRLPLFKSYFRDDAVEWSGLLSSFVMIIYGTSAQACARCARLLTKET</sequence>
<dbReference type="GO" id="GO:0005634">
    <property type="term" value="C:nucleus"/>
    <property type="evidence" value="ECO:0007669"/>
    <property type="project" value="UniProtKB-SubCell"/>
</dbReference>
<keyword evidence="4" id="KW-0653">Protein transport</keyword>
<dbReference type="InterPro" id="IPR011989">
    <property type="entry name" value="ARM-like"/>
</dbReference>
<evidence type="ECO:0000256" key="1">
    <source>
        <dbReference type="ARBA" id="ARBA00004123"/>
    </source>
</evidence>
<keyword evidence="5" id="KW-0539">Nucleus</keyword>
<keyword evidence="3" id="KW-0813">Transport</keyword>
<evidence type="ECO:0000259" key="6">
    <source>
        <dbReference type="Pfam" id="PF03810"/>
    </source>
</evidence>
<evidence type="ECO:0000256" key="2">
    <source>
        <dbReference type="ARBA" id="ARBA00007991"/>
    </source>
</evidence>
<dbReference type="SUPFAM" id="SSF48371">
    <property type="entry name" value="ARM repeat"/>
    <property type="match status" value="1"/>
</dbReference>
<dbReference type="InterPro" id="IPR016024">
    <property type="entry name" value="ARM-type_fold"/>
</dbReference>
<dbReference type="Proteomes" id="UP000765509">
    <property type="component" value="Unassembled WGS sequence"/>
</dbReference>
<accession>A0A9Q3C8N7</accession>
<dbReference type="Pfam" id="PF03810">
    <property type="entry name" value="IBN_N"/>
    <property type="match status" value="1"/>
</dbReference>